<organism evidence="2 3">
    <name type="scientific">Triparma columacea</name>
    <dbReference type="NCBI Taxonomy" id="722753"/>
    <lineage>
        <taxon>Eukaryota</taxon>
        <taxon>Sar</taxon>
        <taxon>Stramenopiles</taxon>
        <taxon>Ochrophyta</taxon>
        <taxon>Bolidophyceae</taxon>
        <taxon>Parmales</taxon>
        <taxon>Triparmaceae</taxon>
        <taxon>Triparma</taxon>
    </lineage>
</organism>
<proteinExistence type="predicted"/>
<comment type="caution">
    <text evidence="2">The sequence shown here is derived from an EMBL/GenBank/DDBJ whole genome shotgun (WGS) entry which is preliminary data.</text>
</comment>
<feature type="compositionally biased region" description="Polar residues" evidence="1">
    <location>
        <begin position="14"/>
        <end position="31"/>
    </location>
</feature>
<feature type="region of interest" description="Disordered" evidence="1">
    <location>
        <begin position="14"/>
        <end position="41"/>
    </location>
</feature>
<accession>A0A9W7G4L2</accession>
<reference evidence="3" key="1">
    <citation type="journal article" date="2023" name="Commun. Biol.">
        <title>Genome analysis of Parmales, the sister group of diatoms, reveals the evolutionary specialization of diatoms from phago-mixotrophs to photoautotrophs.</title>
        <authorList>
            <person name="Ban H."/>
            <person name="Sato S."/>
            <person name="Yoshikawa S."/>
            <person name="Yamada K."/>
            <person name="Nakamura Y."/>
            <person name="Ichinomiya M."/>
            <person name="Sato N."/>
            <person name="Blanc-Mathieu R."/>
            <person name="Endo H."/>
            <person name="Kuwata A."/>
            <person name="Ogata H."/>
        </authorList>
    </citation>
    <scope>NUCLEOTIDE SEQUENCE [LARGE SCALE GENOMIC DNA]</scope>
</reference>
<name>A0A9W7G4L2_9STRA</name>
<keyword evidence="3" id="KW-1185">Reference proteome</keyword>
<evidence type="ECO:0000256" key="1">
    <source>
        <dbReference type="SAM" id="MobiDB-lite"/>
    </source>
</evidence>
<sequence>MLISLPITSARASSTLPPVSENKVSNIIPQTSSSSSESNTFTEGQSGWYSVGLRDYQGVIPGNQAGHWVVIEVNCGDDDMIKGLGLTFQGGFVGTGGGVDVEGGELGEWSEIEDFEDADDWEYEFREDVRGGKEEGWIGRDEWDDFNDCNLEQVVMFEGDGGRGKRRLRLRWGNSTDIYGRVIVYRVRAFGVKG</sequence>
<evidence type="ECO:0000313" key="3">
    <source>
        <dbReference type="Proteomes" id="UP001165065"/>
    </source>
</evidence>
<dbReference type="AlphaFoldDB" id="A0A9W7G4L2"/>
<dbReference type="EMBL" id="BRYA01000758">
    <property type="protein sequence ID" value="GMI31836.1"/>
    <property type="molecule type" value="Genomic_DNA"/>
</dbReference>
<dbReference type="Proteomes" id="UP001165065">
    <property type="component" value="Unassembled WGS sequence"/>
</dbReference>
<protein>
    <submittedName>
        <fullName evidence="2">Uncharacterized protein</fullName>
    </submittedName>
</protein>
<gene>
    <name evidence="2" type="ORF">TrCOL_g7463</name>
</gene>
<evidence type="ECO:0000313" key="2">
    <source>
        <dbReference type="EMBL" id="GMI31836.1"/>
    </source>
</evidence>